<keyword evidence="10" id="KW-1185">Reference proteome</keyword>
<dbReference type="GO" id="GO:0015940">
    <property type="term" value="P:pantothenate biosynthetic process"/>
    <property type="evidence" value="ECO:0007669"/>
    <property type="project" value="UniProtKB-UniRule"/>
</dbReference>
<dbReference type="UniPathway" id="UPA00028">
    <property type="reaction ID" value="UER00005"/>
</dbReference>
<evidence type="ECO:0000256" key="2">
    <source>
        <dbReference type="ARBA" id="ARBA00009256"/>
    </source>
</evidence>
<evidence type="ECO:0000256" key="1">
    <source>
        <dbReference type="ARBA" id="ARBA00004990"/>
    </source>
</evidence>
<feature type="binding site" evidence="8">
    <location>
        <begin position="146"/>
        <end position="149"/>
    </location>
    <ligand>
        <name>ATP</name>
        <dbReference type="ChEBI" id="CHEBI:30616"/>
    </ligand>
</feature>
<feature type="binding site" evidence="8">
    <location>
        <position position="60"/>
    </location>
    <ligand>
        <name>(R)-pantoate</name>
        <dbReference type="ChEBI" id="CHEBI:15980"/>
    </ligand>
</feature>
<keyword evidence="5 8" id="KW-0547">Nucleotide-binding</keyword>
<dbReference type="InterPro" id="IPR003721">
    <property type="entry name" value="Pantoate_ligase"/>
</dbReference>
<evidence type="ECO:0000256" key="4">
    <source>
        <dbReference type="ARBA" id="ARBA00022655"/>
    </source>
</evidence>
<dbReference type="STRING" id="245187.SAMN04488003_10830"/>
<dbReference type="EC" id="6.3.2.1" evidence="8"/>
<evidence type="ECO:0000256" key="7">
    <source>
        <dbReference type="ARBA" id="ARBA00048258"/>
    </source>
</evidence>
<evidence type="ECO:0000256" key="5">
    <source>
        <dbReference type="ARBA" id="ARBA00022741"/>
    </source>
</evidence>
<dbReference type="AlphaFoldDB" id="A0A1H8D6Q9"/>
<dbReference type="RefSeq" id="WP_089901318.1">
    <property type="nucleotide sequence ID" value="NZ_FOCI01000008.1"/>
</dbReference>
<comment type="pathway">
    <text evidence="1 8">Cofactor biosynthesis; (R)-pantothenate biosynthesis; (R)-pantothenate from (R)-pantoate and beta-alanine: step 1/1.</text>
</comment>
<dbReference type="HAMAP" id="MF_00158">
    <property type="entry name" value="PanC"/>
    <property type="match status" value="1"/>
</dbReference>
<comment type="miscellaneous">
    <text evidence="8">The reaction proceeds by a bi uni uni bi ping pong mechanism.</text>
</comment>
<dbReference type="Pfam" id="PF02569">
    <property type="entry name" value="Pantoate_ligase"/>
    <property type="match status" value="1"/>
</dbReference>
<comment type="subunit">
    <text evidence="8">Homodimer.</text>
</comment>
<reference evidence="9 10" key="1">
    <citation type="submission" date="2016-10" db="EMBL/GenBank/DDBJ databases">
        <authorList>
            <person name="de Groot N.N."/>
        </authorList>
    </citation>
    <scope>NUCLEOTIDE SEQUENCE [LARGE SCALE GENOMIC DNA]</scope>
    <source>
        <strain evidence="9 10">DSM 16213</strain>
    </source>
</reference>
<evidence type="ECO:0000256" key="3">
    <source>
        <dbReference type="ARBA" id="ARBA00022598"/>
    </source>
</evidence>
<keyword evidence="4 8" id="KW-0566">Pantothenate biosynthesis</keyword>
<dbReference type="Proteomes" id="UP000199585">
    <property type="component" value="Unassembled WGS sequence"/>
</dbReference>
<accession>A0A1H8D6Q9</accession>
<feature type="binding site" evidence="8">
    <location>
        <position position="152"/>
    </location>
    <ligand>
        <name>(R)-pantoate</name>
        <dbReference type="ChEBI" id="CHEBI:15980"/>
    </ligand>
</feature>
<evidence type="ECO:0000313" key="10">
    <source>
        <dbReference type="Proteomes" id="UP000199585"/>
    </source>
</evidence>
<gene>
    <name evidence="8" type="primary">panC</name>
    <name evidence="9" type="ORF">SAMN04488003_10830</name>
</gene>
<evidence type="ECO:0000313" key="9">
    <source>
        <dbReference type="EMBL" id="SEN02876.1"/>
    </source>
</evidence>
<name>A0A1H8D6Q9_9RHOB</name>
<comment type="similarity">
    <text evidence="2 8">Belongs to the pantothenate synthetase family.</text>
</comment>
<dbReference type="EMBL" id="FOCI01000008">
    <property type="protein sequence ID" value="SEN02876.1"/>
    <property type="molecule type" value="Genomic_DNA"/>
</dbReference>
<keyword evidence="6 8" id="KW-0067">ATP-binding</keyword>
<feature type="binding site" evidence="8">
    <location>
        <position position="175"/>
    </location>
    <ligand>
        <name>ATP</name>
        <dbReference type="ChEBI" id="CHEBI:30616"/>
    </ligand>
</feature>
<dbReference type="NCBIfam" id="TIGR00018">
    <property type="entry name" value="panC"/>
    <property type="match status" value="1"/>
</dbReference>
<evidence type="ECO:0000256" key="8">
    <source>
        <dbReference type="HAMAP-Rule" id="MF_00158"/>
    </source>
</evidence>
<comment type="catalytic activity">
    <reaction evidence="7 8">
        <text>(R)-pantoate + beta-alanine + ATP = (R)-pantothenate + AMP + diphosphate + H(+)</text>
        <dbReference type="Rhea" id="RHEA:10912"/>
        <dbReference type="ChEBI" id="CHEBI:15378"/>
        <dbReference type="ChEBI" id="CHEBI:15980"/>
        <dbReference type="ChEBI" id="CHEBI:29032"/>
        <dbReference type="ChEBI" id="CHEBI:30616"/>
        <dbReference type="ChEBI" id="CHEBI:33019"/>
        <dbReference type="ChEBI" id="CHEBI:57966"/>
        <dbReference type="ChEBI" id="CHEBI:456215"/>
        <dbReference type="EC" id="6.3.2.1"/>
    </reaction>
</comment>
<dbReference type="PANTHER" id="PTHR21299">
    <property type="entry name" value="CYTIDYLATE KINASE/PANTOATE-BETA-ALANINE LIGASE"/>
    <property type="match status" value="1"/>
</dbReference>
<dbReference type="GO" id="GO:0005524">
    <property type="term" value="F:ATP binding"/>
    <property type="evidence" value="ECO:0007669"/>
    <property type="project" value="UniProtKB-KW"/>
</dbReference>
<dbReference type="InterPro" id="IPR042176">
    <property type="entry name" value="Pantoate_ligase_C"/>
</dbReference>
<proteinExistence type="inferred from homology"/>
<protein>
    <recommendedName>
        <fullName evidence="8">Pantothenate synthetase</fullName>
        <shortName evidence="8">PS</shortName>
        <ecNumber evidence="8">6.3.2.1</ecNumber>
    </recommendedName>
    <alternativeName>
        <fullName evidence="8">Pantoate--beta-alanine ligase</fullName>
    </alternativeName>
    <alternativeName>
        <fullName evidence="8">Pantoate-activating enzyme</fullName>
    </alternativeName>
</protein>
<dbReference type="SUPFAM" id="SSF52374">
    <property type="entry name" value="Nucleotidylyl transferase"/>
    <property type="match status" value="1"/>
</dbReference>
<dbReference type="InterPro" id="IPR014729">
    <property type="entry name" value="Rossmann-like_a/b/a_fold"/>
</dbReference>
<keyword evidence="8" id="KW-0963">Cytoplasm</keyword>
<comment type="subcellular location">
    <subcellularLocation>
        <location evidence="8">Cytoplasm</location>
    </subcellularLocation>
</comment>
<sequence>MQVCRTVDEIRSAVATLRANGSVGLVTTMGALHAGHMALVAAAQADHAAVVVTIFVNPTQFGDPADLAAYPRRDDADLALLAAAGVDAVFLPDAAAIYPPGDQTIVDAVTLAQAYHGAVRPGHFRGVATVVTKLFNIAGADAAYFGEKDYQQLAVIRQLVRDLFVPISIHGVPTVRDGDGLALSSRNLRLTPGDRAAAPILHRALRAAADTVRHGGTVEDAAQTIAEIVATEPRATLRGIDIVNAADFSPATGAPTAPIGIMLSAQFGDVLLIDQKEILP</sequence>
<organism evidence="9 10">
    <name type="scientific">Loktanella fryxellensis</name>
    <dbReference type="NCBI Taxonomy" id="245187"/>
    <lineage>
        <taxon>Bacteria</taxon>
        <taxon>Pseudomonadati</taxon>
        <taxon>Pseudomonadota</taxon>
        <taxon>Alphaproteobacteria</taxon>
        <taxon>Rhodobacterales</taxon>
        <taxon>Roseobacteraceae</taxon>
        <taxon>Loktanella</taxon>
    </lineage>
</organism>
<feature type="binding site" evidence="8">
    <location>
        <begin position="29"/>
        <end position="36"/>
    </location>
    <ligand>
        <name>ATP</name>
        <dbReference type="ChEBI" id="CHEBI:30616"/>
    </ligand>
</feature>
<feature type="binding site" evidence="8">
    <location>
        <position position="60"/>
    </location>
    <ligand>
        <name>beta-alanine</name>
        <dbReference type="ChEBI" id="CHEBI:57966"/>
    </ligand>
</feature>
<keyword evidence="3 8" id="KW-0436">Ligase</keyword>
<dbReference type="GO" id="GO:0004592">
    <property type="term" value="F:pantoate-beta-alanine ligase activity"/>
    <property type="evidence" value="ECO:0007669"/>
    <property type="project" value="UniProtKB-UniRule"/>
</dbReference>
<feature type="active site" description="Proton donor" evidence="8">
    <location>
        <position position="36"/>
    </location>
</feature>
<comment type="function">
    <text evidence="8">Catalyzes the condensation of pantoate with beta-alanine in an ATP-dependent reaction via a pantoyl-adenylate intermediate.</text>
</comment>
<dbReference type="Gene3D" id="3.30.1300.10">
    <property type="entry name" value="Pantoate-beta-alanine ligase, C-terminal domain"/>
    <property type="match status" value="1"/>
</dbReference>
<dbReference type="Gene3D" id="3.40.50.620">
    <property type="entry name" value="HUPs"/>
    <property type="match status" value="1"/>
</dbReference>
<dbReference type="GO" id="GO:0005829">
    <property type="term" value="C:cytosol"/>
    <property type="evidence" value="ECO:0007669"/>
    <property type="project" value="TreeGrafter"/>
</dbReference>
<dbReference type="PANTHER" id="PTHR21299:SF1">
    <property type="entry name" value="PANTOATE--BETA-ALANINE LIGASE"/>
    <property type="match status" value="1"/>
</dbReference>
<evidence type="ECO:0000256" key="6">
    <source>
        <dbReference type="ARBA" id="ARBA00022840"/>
    </source>
</evidence>
<dbReference type="OrthoDB" id="9773087at2"/>
<feature type="binding site" evidence="8">
    <location>
        <begin position="183"/>
        <end position="186"/>
    </location>
    <ligand>
        <name>ATP</name>
        <dbReference type="ChEBI" id="CHEBI:30616"/>
    </ligand>
</feature>